<dbReference type="GeneID" id="8442524"/>
<evidence type="ECO:0000313" key="3">
    <source>
        <dbReference type="Proteomes" id="UP000002058"/>
    </source>
</evidence>
<dbReference type="PANTHER" id="PTHR42111">
    <property type="entry name" value="YALI0D23727P"/>
    <property type="match status" value="1"/>
</dbReference>
<dbReference type="VEuPathDB" id="FungiDB:UREG_06984"/>
<dbReference type="PANTHER" id="PTHR42111:SF1">
    <property type="entry name" value="YALI0D23727P"/>
    <property type="match status" value="1"/>
</dbReference>
<reference evidence="3" key="1">
    <citation type="journal article" date="2009" name="Genome Res.">
        <title>Comparative genomic analyses of the human fungal pathogens Coccidioides and their relatives.</title>
        <authorList>
            <person name="Sharpton T.J."/>
            <person name="Stajich J.E."/>
            <person name="Rounsley S.D."/>
            <person name="Gardner M.J."/>
            <person name="Wortman J.R."/>
            <person name="Jordar V.S."/>
            <person name="Maiti R."/>
            <person name="Kodira C.D."/>
            <person name="Neafsey D.E."/>
            <person name="Zeng Q."/>
            <person name="Hung C.-Y."/>
            <person name="McMahan C."/>
            <person name="Muszewska A."/>
            <person name="Grynberg M."/>
            <person name="Mandel M.A."/>
            <person name="Kellner E.M."/>
            <person name="Barker B.M."/>
            <person name="Galgiani J.N."/>
            <person name="Orbach M.J."/>
            <person name="Kirkland T.N."/>
            <person name="Cole G.T."/>
            <person name="Henn M.R."/>
            <person name="Birren B.W."/>
            <person name="Taylor J.W."/>
        </authorList>
    </citation>
    <scope>NUCLEOTIDE SEQUENCE [LARGE SCALE GENOMIC DNA]</scope>
    <source>
        <strain evidence="3">UAMH 1704</strain>
    </source>
</reference>
<name>C4JWP2_UNCRE</name>
<feature type="compositionally biased region" description="Low complexity" evidence="1">
    <location>
        <begin position="213"/>
        <end position="225"/>
    </location>
</feature>
<feature type="compositionally biased region" description="Low complexity" evidence="1">
    <location>
        <begin position="7"/>
        <end position="22"/>
    </location>
</feature>
<feature type="region of interest" description="Disordered" evidence="1">
    <location>
        <begin position="1"/>
        <end position="61"/>
    </location>
</feature>
<dbReference type="HOGENOM" id="CLU_041168_0_0_1"/>
<proteinExistence type="predicted"/>
<keyword evidence="3" id="KW-1185">Reference proteome</keyword>
<dbReference type="AlphaFoldDB" id="C4JWP2"/>
<dbReference type="OMA" id="AHIKTED"/>
<organism evidence="2 3">
    <name type="scientific">Uncinocarpus reesii (strain UAMH 1704)</name>
    <dbReference type="NCBI Taxonomy" id="336963"/>
    <lineage>
        <taxon>Eukaryota</taxon>
        <taxon>Fungi</taxon>
        <taxon>Dikarya</taxon>
        <taxon>Ascomycota</taxon>
        <taxon>Pezizomycotina</taxon>
        <taxon>Eurotiomycetes</taxon>
        <taxon>Eurotiomycetidae</taxon>
        <taxon>Onygenales</taxon>
        <taxon>Onygenaceae</taxon>
        <taxon>Uncinocarpus</taxon>
    </lineage>
</organism>
<dbReference type="eggNOG" id="ENOG502S606">
    <property type="taxonomic scope" value="Eukaryota"/>
</dbReference>
<dbReference type="InParanoid" id="C4JWP2"/>
<dbReference type="EMBL" id="CH476618">
    <property type="protein sequence ID" value="EEP82119.1"/>
    <property type="molecule type" value="Genomic_DNA"/>
</dbReference>
<evidence type="ECO:0000256" key="1">
    <source>
        <dbReference type="SAM" id="MobiDB-lite"/>
    </source>
</evidence>
<dbReference type="Proteomes" id="UP000002058">
    <property type="component" value="Unassembled WGS sequence"/>
</dbReference>
<accession>C4JWP2</accession>
<evidence type="ECO:0000313" key="2">
    <source>
        <dbReference type="EMBL" id="EEP82119.1"/>
    </source>
</evidence>
<feature type="compositionally biased region" description="Polar residues" evidence="1">
    <location>
        <begin position="296"/>
        <end position="313"/>
    </location>
</feature>
<dbReference type="OrthoDB" id="5364312at2759"/>
<dbReference type="RefSeq" id="XP_002584017.1">
    <property type="nucleotide sequence ID" value="XM_002583971.1"/>
</dbReference>
<gene>
    <name evidence="2" type="ORF">UREG_06984</name>
</gene>
<sequence>MVPLPQNSPLGSRSPPSPLNNLDSARPSSNISSRGTKHPYMIPSSPGRQYPPSPRIHSPASSQIFERSVQEDIGPSQTSPAIPSHIMTENHIPPILDASSAALTDDRLDPDSVEIVTHSFHQPASLAVIGSGQLDYPLPTTCHDDANPPRITDTDDSMSNYGAPHDPTDVRRLSFVSFADVVHGELAETADHLSARDSIYMAGLNILGSRNRSPSPLHSPISSSHGRGPSPPTSMTPDFEAREMSPQHKGKGPGSPTLGSPSVATGTVSATELNVETMRQALRRTESGDLGAFKSQPASAVGSGNTFSDRSNK</sequence>
<protein>
    <submittedName>
        <fullName evidence="2">Uncharacterized protein</fullName>
    </submittedName>
</protein>
<dbReference type="KEGG" id="ure:UREG_06984"/>
<feature type="compositionally biased region" description="Polar residues" evidence="1">
    <location>
        <begin position="257"/>
        <end position="274"/>
    </location>
</feature>
<feature type="region of interest" description="Disordered" evidence="1">
    <location>
        <begin position="211"/>
        <end position="313"/>
    </location>
</feature>